<name>A0A5N6Q607_9ASTR</name>
<dbReference type="Proteomes" id="UP000326396">
    <property type="component" value="Linkage Group LG1"/>
</dbReference>
<sequence>MSSSGKHLRFGHFGEFLQICNKLANGKVGVEVFVIVLTSSLKEILGPNEVDMMVKDIEKHPLRHLMNAMKLIKKLDYRRAKKAQELTAASDKLAECQETIINLGNTSPLPNENNNQRVSLLDKMITEDPTGAPRSQIQRFLVLSQGVKDEEDEEALVNFLSIVPNKKNNNGGDSEKIVLEKEEK</sequence>
<evidence type="ECO:0000313" key="3">
    <source>
        <dbReference type="Proteomes" id="UP000326396"/>
    </source>
</evidence>
<keyword evidence="3" id="KW-1185">Reference proteome</keyword>
<comment type="caution">
    <text evidence="2">The sequence shown here is derived from an EMBL/GenBank/DDBJ whole genome shotgun (WGS) entry which is preliminary data.</text>
</comment>
<dbReference type="EMBL" id="SZYD01000001">
    <property type="protein sequence ID" value="KAD7479391.1"/>
    <property type="molecule type" value="Genomic_DNA"/>
</dbReference>
<feature type="region of interest" description="Disordered" evidence="1">
    <location>
        <begin position="164"/>
        <end position="184"/>
    </location>
</feature>
<evidence type="ECO:0000256" key="1">
    <source>
        <dbReference type="SAM" id="MobiDB-lite"/>
    </source>
</evidence>
<reference evidence="2 3" key="1">
    <citation type="submission" date="2019-05" db="EMBL/GenBank/DDBJ databases">
        <title>Mikania micrantha, genome provides insights into the molecular mechanism of rapid growth.</title>
        <authorList>
            <person name="Liu B."/>
        </authorList>
    </citation>
    <scope>NUCLEOTIDE SEQUENCE [LARGE SCALE GENOMIC DNA]</scope>
    <source>
        <strain evidence="2">NLD-2019</strain>
        <tissue evidence="2">Leaf</tissue>
    </source>
</reference>
<evidence type="ECO:0000313" key="2">
    <source>
        <dbReference type="EMBL" id="KAD7479391.1"/>
    </source>
</evidence>
<dbReference type="AlphaFoldDB" id="A0A5N6Q607"/>
<protein>
    <submittedName>
        <fullName evidence="2">Uncharacterized protein</fullName>
    </submittedName>
</protein>
<feature type="compositionally biased region" description="Basic and acidic residues" evidence="1">
    <location>
        <begin position="173"/>
        <end position="184"/>
    </location>
</feature>
<gene>
    <name evidence="2" type="ORF">E3N88_02527</name>
</gene>
<proteinExistence type="predicted"/>
<organism evidence="2 3">
    <name type="scientific">Mikania micrantha</name>
    <name type="common">bitter vine</name>
    <dbReference type="NCBI Taxonomy" id="192012"/>
    <lineage>
        <taxon>Eukaryota</taxon>
        <taxon>Viridiplantae</taxon>
        <taxon>Streptophyta</taxon>
        <taxon>Embryophyta</taxon>
        <taxon>Tracheophyta</taxon>
        <taxon>Spermatophyta</taxon>
        <taxon>Magnoliopsida</taxon>
        <taxon>eudicotyledons</taxon>
        <taxon>Gunneridae</taxon>
        <taxon>Pentapetalae</taxon>
        <taxon>asterids</taxon>
        <taxon>campanulids</taxon>
        <taxon>Asterales</taxon>
        <taxon>Asteraceae</taxon>
        <taxon>Asteroideae</taxon>
        <taxon>Heliantheae alliance</taxon>
        <taxon>Eupatorieae</taxon>
        <taxon>Mikania</taxon>
    </lineage>
</organism>
<accession>A0A5N6Q607</accession>